<accession>A0A0E9TBA6</accession>
<sequence>MPRNALVNSWTMRYIV</sequence>
<dbReference type="EMBL" id="GBXM01057598">
    <property type="protein sequence ID" value="JAH50979.1"/>
    <property type="molecule type" value="Transcribed_RNA"/>
</dbReference>
<name>A0A0E9TBA6_ANGAN</name>
<dbReference type="AlphaFoldDB" id="A0A0E9TBA6"/>
<organism evidence="1">
    <name type="scientific">Anguilla anguilla</name>
    <name type="common">European freshwater eel</name>
    <name type="synonym">Muraena anguilla</name>
    <dbReference type="NCBI Taxonomy" id="7936"/>
    <lineage>
        <taxon>Eukaryota</taxon>
        <taxon>Metazoa</taxon>
        <taxon>Chordata</taxon>
        <taxon>Craniata</taxon>
        <taxon>Vertebrata</taxon>
        <taxon>Euteleostomi</taxon>
        <taxon>Actinopterygii</taxon>
        <taxon>Neopterygii</taxon>
        <taxon>Teleostei</taxon>
        <taxon>Anguilliformes</taxon>
        <taxon>Anguillidae</taxon>
        <taxon>Anguilla</taxon>
    </lineage>
</organism>
<evidence type="ECO:0000313" key="1">
    <source>
        <dbReference type="EMBL" id="JAH50979.1"/>
    </source>
</evidence>
<reference evidence="1" key="1">
    <citation type="submission" date="2014-11" db="EMBL/GenBank/DDBJ databases">
        <authorList>
            <person name="Amaro Gonzalez C."/>
        </authorList>
    </citation>
    <scope>NUCLEOTIDE SEQUENCE</scope>
</reference>
<proteinExistence type="predicted"/>
<reference evidence="1" key="2">
    <citation type="journal article" date="2015" name="Fish Shellfish Immunol.">
        <title>Early steps in the European eel (Anguilla anguilla)-Vibrio vulnificus interaction in the gills: Role of the RtxA13 toxin.</title>
        <authorList>
            <person name="Callol A."/>
            <person name="Pajuelo D."/>
            <person name="Ebbesson L."/>
            <person name="Teles M."/>
            <person name="MacKenzie S."/>
            <person name="Amaro C."/>
        </authorList>
    </citation>
    <scope>NUCLEOTIDE SEQUENCE</scope>
</reference>
<protein>
    <submittedName>
        <fullName evidence="1">Uncharacterized protein</fullName>
    </submittedName>
</protein>